<keyword evidence="2" id="KW-0732">Signal</keyword>
<proteinExistence type="predicted"/>
<dbReference type="EMBL" id="JABBGA010000001">
    <property type="protein sequence ID" value="NML24514.1"/>
    <property type="molecule type" value="Genomic_DNA"/>
</dbReference>
<feature type="compositionally biased region" description="Basic and acidic residues" evidence="1">
    <location>
        <begin position="160"/>
        <end position="173"/>
    </location>
</feature>
<feature type="compositionally biased region" description="Basic and acidic residues" evidence="1">
    <location>
        <begin position="134"/>
        <end position="149"/>
    </location>
</feature>
<evidence type="ECO:0000256" key="2">
    <source>
        <dbReference type="SAM" id="SignalP"/>
    </source>
</evidence>
<reference evidence="3 4" key="1">
    <citation type="submission" date="2020-04" db="EMBL/GenBank/DDBJ databases">
        <title>Zoogloea sp. G-4-1-14 isolated from soil.</title>
        <authorList>
            <person name="Dahal R.H."/>
        </authorList>
    </citation>
    <scope>NUCLEOTIDE SEQUENCE [LARGE SCALE GENOMIC DNA]</scope>
    <source>
        <strain evidence="3 4">G-4-1-14</strain>
    </source>
</reference>
<organism evidence="3 4">
    <name type="scientific">Zoogloea dura</name>
    <dbReference type="NCBI Taxonomy" id="2728840"/>
    <lineage>
        <taxon>Bacteria</taxon>
        <taxon>Pseudomonadati</taxon>
        <taxon>Pseudomonadota</taxon>
        <taxon>Betaproteobacteria</taxon>
        <taxon>Rhodocyclales</taxon>
        <taxon>Zoogloeaceae</taxon>
        <taxon>Zoogloea</taxon>
    </lineage>
</organism>
<evidence type="ECO:0008006" key="5">
    <source>
        <dbReference type="Google" id="ProtNLM"/>
    </source>
</evidence>
<feature type="chain" id="PRO_5032435054" description="Cell envelope biogenesis protein TolA" evidence="2">
    <location>
        <begin position="24"/>
        <end position="203"/>
    </location>
</feature>
<dbReference type="Proteomes" id="UP000580043">
    <property type="component" value="Unassembled WGS sequence"/>
</dbReference>
<gene>
    <name evidence="3" type="ORF">HHL15_02060</name>
</gene>
<protein>
    <recommendedName>
        <fullName evidence="5">Cell envelope biogenesis protein TolA</fullName>
    </recommendedName>
</protein>
<accession>A0A848FZL5</accession>
<evidence type="ECO:0000313" key="4">
    <source>
        <dbReference type="Proteomes" id="UP000580043"/>
    </source>
</evidence>
<comment type="caution">
    <text evidence="3">The sequence shown here is derived from an EMBL/GenBank/DDBJ whole genome shotgun (WGS) entry which is preliminary data.</text>
</comment>
<keyword evidence="4" id="KW-1185">Reference proteome</keyword>
<evidence type="ECO:0000313" key="3">
    <source>
        <dbReference type="EMBL" id="NML24514.1"/>
    </source>
</evidence>
<sequence>MKNLQSALLASAMFLAFGSTAIGAPLSKAEYKSEKEAISRQYSADKAACDSKGDNAKDICIEEAKGRGNIAKAELEAKYEPSVKHHYEVRLAKADAAYEVAKEKCDDMAGNARDVCRKEAKAAHVSAKADAKVAEKTSDANTAAREKTSEANMAAQDKTSSARKDAASDKRDAGYAVAKEKCDALSGDPKAACIKDAKSHYGQ</sequence>
<dbReference type="AlphaFoldDB" id="A0A848FZL5"/>
<feature type="signal peptide" evidence="2">
    <location>
        <begin position="1"/>
        <end position="23"/>
    </location>
</feature>
<name>A0A848FZL5_9RHOO</name>
<feature type="region of interest" description="Disordered" evidence="1">
    <location>
        <begin position="134"/>
        <end position="173"/>
    </location>
</feature>
<evidence type="ECO:0000256" key="1">
    <source>
        <dbReference type="SAM" id="MobiDB-lite"/>
    </source>
</evidence>